<dbReference type="OrthoDB" id="9982946at2759"/>
<dbReference type="Proteomes" id="UP000288716">
    <property type="component" value="Unassembled WGS sequence"/>
</dbReference>
<keyword evidence="4" id="KW-0813">Transport</keyword>
<evidence type="ECO:0000313" key="6">
    <source>
        <dbReference type="EMBL" id="RWS18519.1"/>
    </source>
</evidence>
<feature type="non-terminal residue" evidence="6">
    <location>
        <position position="1"/>
    </location>
</feature>
<keyword evidence="4" id="KW-0479">Metal-binding</keyword>
<keyword evidence="4" id="KW-0460">Magnesium</keyword>
<dbReference type="GO" id="GO:0005524">
    <property type="term" value="F:ATP binding"/>
    <property type="evidence" value="ECO:0007669"/>
    <property type="project" value="UniProtKB-UniRule"/>
</dbReference>
<dbReference type="GO" id="GO:0016887">
    <property type="term" value="F:ATP hydrolysis activity"/>
    <property type="evidence" value="ECO:0007669"/>
    <property type="project" value="InterPro"/>
</dbReference>
<reference evidence="6 7" key="1">
    <citation type="journal article" date="2018" name="Gigascience">
        <title>Genomes of trombidid mites reveal novel predicted allergens and laterally-transferred genes associated with secondary metabolism.</title>
        <authorList>
            <person name="Dong X."/>
            <person name="Chaisiri K."/>
            <person name="Xia D."/>
            <person name="Armstrong S.D."/>
            <person name="Fang Y."/>
            <person name="Donnelly M.J."/>
            <person name="Kadowaki T."/>
            <person name="McGarry J.W."/>
            <person name="Darby A.C."/>
            <person name="Makepeace B.L."/>
        </authorList>
    </citation>
    <scope>NUCLEOTIDE SEQUENCE [LARGE SCALE GENOMIC DNA]</scope>
    <source>
        <strain evidence="6">UoL-UT</strain>
    </source>
</reference>
<comment type="function">
    <text evidence="4">Required for vesicle-mediated transport. Catalyzes the fusion of transport vesicles within the Golgi cisternae. Is also required for transport from the endoplasmic reticulum to the Golgi stack. Seems to function as a fusion protein required for the delivery of cargo proteins to all compartments of the Golgi stack independent of vesicle origin.</text>
</comment>
<feature type="domain" description="ATPase AAA-type core" evidence="5">
    <location>
        <begin position="1"/>
        <end position="104"/>
    </location>
</feature>
<keyword evidence="4" id="KW-0931">ER-Golgi transport</keyword>
<dbReference type="Gene3D" id="3.40.50.300">
    <property type="entry name" value="P-loop containing nucleotide triphosphate hydrolases"/>
    <property type="match status" value="1"/>
</dbReference>
<comment type="similarity">
    <text evidence="1 4">Belongs to the AAA ATPase family.</text>
</comment>
<dbReference type="VEuPathDB" id="VectorBase:LDEU013521"/>
<sequence length="125" mass="14305">PPNSGKTALAAETALNYDIPFIRICSAENLIALTDGEKCRRIRKDFEESYQSEFSCLIMNNIENLIDYDPLRRKFSNMTLQTLLVLFKTPPPENKKLLIICTTSCKLFSEEMAILPFFTRVLYGS</sequence>
<dbReference type="GO" id="GO:0035494">
    <property type="term" value="P:SNARE complex disassembly"/>
    <property type="evidence" value="ECO:0007669"/>
    <property type="project" value="InterPro"/>
</dbReference>
<proteinExistence type="inferred from homology"/>
<dbReference type="InterPro" id="IPR039812">
    <property type="entry name" value="Vesicle-fus_ATPase"/>
</dbReference>
<name>A0A443RTY6_9ACAR</name>
<evidence type="ECO:0000259" key="5">
    <source>
        <dbReference type="Pfam" id="PF00004"/>
    </source>
</evidence>
<dbReference type="AlphaFoldDB" id="A0A443RTY6"/>
<keyword evidence="7" id="KW-1185">Reference proteome</keyword>
<dbReference type="GO" id="GO:0006891">
    <property type="term" value="P:intra-Golgi vesicle-mediated transport"/>
    <property type="evidence" value="ECO:0007669"/>
    <property type="project" value="TreeGrafter"/>
</dbReference>
<keyword evidence="4" id="KW-0963">Cytoplasm</keyword>
<comment type="catalytic activity">
    <reaction evidence="4">
        <text>ATP + H2O = ADP + phosphate + H(+)</text>
        <dbReference type="Rhea" id="RHEA:13065"/>
        <dbReference type="ChEBI" id="CHEBI:15377"/>
        <dbReference type="ChEBI" id="CHEBI:15378"/>
        <dbReference type="ChEBI" id="CHEBI:30616"/>
        <dbReference type="ChEBI" id="CHEBI:43474"/>
        <dbReference type="ChEBI" id="CHEBI:456216"/>
        <dbReference type="EC" id="3.6.4.6"/>
    </reaction>
</comment>
<dbReference type="EC" id="3.6.4.6" evidence="4"/>
<dbReference type="GO" id="GO:0046872">
    <property type="term" value="F:metal ion binding"/>
    <property type="evidence" value="ECO:0007669"/>
    <property type="project" value="UniProtKB-UniRule"/>
</dbReference>
<evidence type="ECO:0000256" key="4">
    <source>
        <dbReference type="RuleBase" id="RU367045"/>
    </source>
</evidence>
<dbReference type="EMBL" id="NCKV01038404">
    <property type="protein sequence ID" value="RWS18519.1"/>
    <property type="molecule type" value="Genomic_DNA"/>
</dbReference>
<comment type="cofactor">
    <cofactor evidence="4">
        <name>Mg(2+)</name>
        <dbReference type="ChEBI" id="CHEBI:18420"/>
    </cofactor>
    <text evidence="4">Binds 1 Mg(2+) ion per subunit.</text>
</comment>
<keyword evidence="4" id="KW-0378">Hydrolase</keyword>
<dbReference type="FunFam" id="3.40.50.300:FF:000166">
    <property type="entry name" value="vesicle-fusing ATPase isoform X1"/>
    <property type="match status" value="1"/>
</dbReference>
<accession>A0A443RTY6</accession>
<evidence type="ECO:0000313" key="7">
    <source>
        <dbReference type="Proteomes" id="UP000288716"/>
    </source>
</evidence>
<dbReference type="PANTHER" id="PTHR23078">
    <property type="entry name" value="VESICULAR-FUSION PROTEIN NSF"/>
    <property type="match status" value="1"/>
</dbReference>
<protein>
    <recommendedName>
        <fullName evidence="4">Vesicle-fusing ATPase</fullName>
        <ecNumber evidence="4">3.6.4.6</ecNumber>
    </recommendedName>
</protein>
<dbReference type="SUPFAM" id="SSF52540">
    <property type="entry name" value="P-loop containing nucleoside triphosphate hydrolases"/>
    <property type="match status" value="1"/>
</dbReference>
<dbReference type="InterPro" id="IPR027417">
    <property type="entry name" value="P-loop_NTPase"/>
</dbReference>
<dbReference type="Pfam" id="PF00004">
    <property type="entry name" value="AAA"/>
    <property type="match status" value="1"/>
</dbReference>
<gene>
    <name evidence="6" type="ORF">B4U80_03814</name>
</gene>
<keyword evidence="2 4" id="KW-0547">Nucleotide-binding</keyword>
<evidence type="ECO:0000256" key="2">
    <source>
        <dbReference type="ARBA" id="ARBA00022741"/>
    </source>
</evidence>
<dbReference type="GO" id="GO:0043001">
    <property type="term" value="P:Golgi to plasma membrane protein transport"/>
    <property type="evidence" value="ECO:0007669"/>
    <property type="project" value="TreeGrafter"/>
</dbReference>
<comment type="subcellular location">
    <subcellularLocation>
        <location evidence="4">Cytoplasm</location>
    </subcellularLocation>
</comment>
<evidence type="ECO:0000256" key="1">
    <source>
        <dbReference type="ARBA" id="ARBA00006914"/>
    </source>
</evidence>
<keyword evidence="3 4" id="KW-0067">ATP-binding</keyword>
<dbReference type="GO" id="GO:0005795">
    <property type="term" value="C:Golgi stack"/>
    <property type="evidence" value="ECO:0007669"/>
    <property type="project" value="TreeGrafter"/>
</dbReference>
<comment type="caution">
    <text evidence="6">The sequence shown here is derived from an EMBL/GenBank/DDBJ whole genome shotgun (WGS) entry which is preliminary data.</text>
</comment>
<evidence type="ECO:0000256" key="3">
    <source>
        <dbReference type="ARBA" id="ARBA00022840"/>
    </source>
</evidence>
<feature type="non-terminal residue" evidence="6">
    <location>
        <position position="125"/>
    </location>
</feature>
<keyword evidence="4" id="KW-0653">Protein transport</keyword>
<organism evidence="6 7">
    <name type="scientific">Leptotrombidium deliense</name>
    <dbReference type="NCBI Taxonomy" id="299467"/>
    <lineage>
        <taxon>Eukaryota</taxon>
        <taxon>Metazoa</taxon>
        <taxon>Ecdysozoa</taxon>
        <taxon>Arthropoda</taxon>
        <taxon>Chelicerata</taxon>
        <taxon>Arachnida</taxon>
        <taxon>Acari</taxon>
        <taxon>Acariformes</taxon>
        <taxon>Trombidiformes</taxon>
        <taxon>Prostigmata</taxon>
        <taxon>Anystina</taxon>
        <taxon>Parasitengona</taxon>
        <taxon>Trombiculoidea</taxon>
        <taxon>Trombiculidae</taxon>
        <taxon>Leptotrombidium</taxon>
    </lineage>
</organism>
<dbReference type="STRING" id="299467.A0A443RTY6"/>
<dbReference type="InterPro" id="IPR003959">
    <property type="entry name" value="ATPase_AAA_core"/>
</dbReference>
<dbReference type="PANTHER" id="PTHR23078:SF3">
    <property type="entry name" value="VESICLE-FUSING ATPASE"/>
    <property type="match status" value="1"/>
</dbReference>